<gene>
    <name evidence="3" type="ORF">K8352_01680</name>
</gene>
<accession>A0AAE3JRA8</accession>
<evidence type="ECO:0000313" key="4">
    <source>
        <dbReference type="Proteomes" id="UP001200642"/>
    </source>
</evidence>
<keyword evidence="3" id="KW-0378">Hydrolase</keyword>
<dbReference type="EMBL" id="JAIRBC010000002">
    <property type="protein sequence ID" value="MCG2459452.1"/>
    <property type="molecule type" value="Genomic_DNA"/>
</dbReference>
<evidence type="ECO:0000259" key="2">
    <source>
        <dbReference type="Pfam" id="PF00710"/>
    </source>
</evidence>
<reference evidence="3" key="1">
    <citation type="submission" date="2023-02" db="EMBL/GenBank/DDBJ databases">
        <title>Genome of Flavobacteriaceae gen. nov. sp. strain F89.</title>
        <authorList>
            <person name="Wang Y."/>
        </authorList>
    </citation>
    <scope>NUCLEOTIDE SEQUENCE</scope>
    <source>
        <strain evidence="3">F89</strain>
    </source>
</reference>
<dbReference type="Proteomes" id="UP001200642">
    <property type="component" value="Unassembled WGS sequence"/>
</dbReference>
<dbReference type="InterPro" id="IPR037152">
    <property type="entry name" value="L-asparaginase_N_sf"/>
</dbReference>
<dbReference type="PRINTS" id="PR00139">
    <property type="entry name" value="ASNGLNASE"/>
</dbReference>
<dbReference type="InterPro" id="IPR027474">
    <property type="entry name" value="L-asparaginase_N"/>
</dbReference>
<keyword evidence="4" id="KW-1185">Reference proteome</keyword>
<dbReference type="PIRSF" id="PIRSF500176">
    <property type="entry name" value="L_ASNase"/>
    <property type="match status" value="1"/>
</dbReference>
<dbReference type="PROSITE" id="PS51732">
    <property type="entry name" value="ASN_GLN_ASE_3"/>
    <property type="match status" value="1"/>
</dbReference>
<dbReference type="InterPro" id="IPR006034">
    <property type="entry name" value="Asparaginase/glutaminase-like"/>
</dbReference>
<protein>
    <submittedName>
        <fullName evidence="3">Asparaginase domain-containing protein</fullName>
        <ecNumber evidence="3">3.5.1.1</ecNumber>
    </submittedName>
</protein>
<dbReference type="RefSeq" id="WP_317900599.1">
    <property type="nucleotide sequence ID" value="NZ_JAIRBC010000002.1"/>
</dbReference>
<name>A0AAE3JRA8_9FLAO</name>
<dbReference type="Pfam" id="PF00710">
    <property type="entry name" value="Asparaginase"/>
    <property type="match status" value="1"/>
</dbReference>
<dbReference type="AlphaFoldDB" id="A0AAE3JRA8"/>
<dbReference type="EC" id="3.5.1.1" evidence="3"/>
<feature type="domain" description="L-asparaginase N-terminal" evidence="2">
    <location>
        <begin position="3"/>
        <end position="153"/>
    </location>
</feature>
<organism evidence="3 4">
    <name type="scientific">Cerina litoralis</name>
    <dbReference type="NCBI Taxonomy" id="2874477"/>
    <lineage>
        <taxon>Bacteria</taxon>
        <taxon>Pseudomonadati</taxon>
        <taxon>Bacteroidota</taxon>
        <taxon>Flavobacteriia</taxon>
        <taxon>Flavobacteriales</taxon>
        <taxon>Flavobacteriaceae</taxon>
        <taxon>Cerina</taxon>
    </lineage>
</organism>
<dbReference type="Gene3D" id="3.40.50.1170">
    <property type="entry name" value="L-asparaginase, N-terminal domain"/>
    <property type="match status" value="1"/>
</dbReference>
<evidence type="ECO:0000313" key="3">
    <source>
        <dbReference type="EMBL" id="MCG2459452.1"/>
    </source>
</evidence>
<dbReference type="GO" id="GO:0004067">
    <property type="term" value="F:asparaginase activity"/>
    <property type="evidence" value="ECO:0007669"/>
    <property type="project" value="UniProtKB-UniRule"/>
</dbReference>
<dbReference type="PIRSF" id="PIRSF001220">
    <property type="entry name" value="L-ASNase_gatD"/>
    <property type="match status" value="1"/>
</dbReference>
<evidence type="ECO:0000256" key="1">
    <source>
        <dbReference type="PIRSR" id="PIRSR001220-1"/>
    </source>
</evidence>
<dbReference type="InterPro" id="IPR036152">
    <property type="entry name" value="Asp/glu_Ase-like_sf"/>
</dbReference>
<dbReference type="SUPFAM" id="SSF53774">
    <property type="entry name" value="Glutaminase/Asparaginase"/>
    <property type="match status" value="1"/>
</dbReference>
<proteinExistence type="predicted"/>
<sequence length="164" mass="18578">MMLHILTTGGTIEGLDYNEKDRGREKSNFSIKAFLEAANVSFQYNIEEVFTLDSRFISQEHRESLANKIRAVDSDKILITHGTYTMEDTAKYIGNLKFNKTIVLTGSFILGTSAKTDAPFNLGFAISSLQFLKPDVYVAMNGEVFHWGNVTKNLETNKFEYKNE</sequence>
<feature type="active site" description="O-isoaspartyl threonine intermediate" evidence="1">
    <location>
        <position position="11"/>
    </location>
</feature>
<comment type="caution">
    <text evidence="3">The sequence shown here is derived from an EMBL/GenBank/DDBJ whole genome shotgun (WGS) entry which is preliminary data.</text>
</comment>